<evidence type="ECO:0000313" key="3">
    <source>
        <dbReference type="Proteomes" id="UP000481861"/>
    </source>
</evidence>
<organism evidence="2 3">
    <name type="scientific">Massariosphaeria phaeospora</name>
    <dbReference type="NCBI Taxonomy" id="100035"/>
    <lineage>
        <taxon>Eukaryota</taxon>
        <taxon>Fungi</taxon>
        <taxon>Dikarya</taxon>
        <taxon>Ascomycota</taxon>
        <taxon>Pezizomycotina</taxon>
        <taxon>Dothideomycetes</taxon>
        <taxon>Pleosporomycetidae</taxon>
        <taxon>Pleosporales</taxon>
        <taxon>Pleosporales incertae sedis</taxon>
        <taxon>Massariosphaeria</taxon>
    </lineage>
</organism>
<reference evidence="2 3" key="1">
    <citation type="submission" date="2020-01" db="EMBL/GenBank/DDBJ databases">
        <authorList>
            <consortium name="DOE Joint Genome Institute"/>
            <person name="Haridas S."/>
            <person name="Albert R."/>
            <person name="Binder M."/>
            <person name="Bloem J."/>
            <person name="Labutti K."/>
            <person name="Salamov A."/>
            <person name="Andreopoulos B."/>
            <person name="Baker S.E."/>
            <person name="Barry K."/>
            <person name="Bills G."/>
            <person name="Bluhm B.H."/>
            <person name="Cannon C."/>
            <person name="Castanera R."/>
            <person name="Culley D.E."/>
            <person name="Daum C."/>
            <person name="Ezra D."/>
            <person name="Gonzalez J.B."/>
            <person name="Henrissat B."/>
            <person name="Kuo A."/>
            <person name="Liang C."/>
            <person name="Lipzen A."/>
            <person name="Lutzoni F."/>
            <person name="Magnuson J."/>
            <person name="Mondo S."/>
            <person name="Nolan M."/>
            <person name="Ohm R."/>
            <person name="Pangilinan J."/>
            <person name="Park H.-J.H."/>
            <person name="Ramirez L."/>
            <person name="Alfaro M."/>
            <person name="Sun H."/>
            <person name="Tritt A."/>
            <person name="Yoshinaga Y."/>
            <person name="Zwiers L.-H.L."/>
            <person name="Turgeon B.G."/>
            <person name="Goodwin S.B."/>
            <person name="Spatafora J.W."/>
            <person name="Crous P.W."/>
            <person name="Grigoriev I.V."/>
        </authorList>
    </citation>
    <scope>NUCLEOTIDE SEQUENCE [LARGE SCALE GENOMIC DNA]</scope>
    <source>
        <strain evidence="2 3">CBS 611.86</strain>
    </source>
</reference>
<sequence length="159" mass="16733">MFAPSISQSEIMSLSLSLKLTTRLVGGRRSLHLAPGSTHRASSTAPPSALRPAHTASKASAIVSLCRPETRGARMPQGFGESASSQRSASHGTCCRPCHGHPGLWHRPACPHASTWLALGADQPRPSPKLAYLSLALAGWPPSTRTRHHGPEAGAIDVQ</sequence>
<accession>A0A7C8M9Z4</accession>
<dbReference type="EMBL" id="JAADJZ010000021">
    <property type="protein sequence ID" value="KAF2867822.1"/>
    <property type="molecule type" value="Genomic_DNA"/>
</dbReference>
<protein>
    <submittedName>
        <fullName evidence="2">Uncharacterized protein</fullName>
    </submittedName>
</protein>
<dbReference type="AlphaFoldDB" id="A0A7C8M9Z4"/>
<keyword evidence="3" id="KW-1185">Reference proteome</keyword>
<evidence type="ECO:0000256" key="1">
    <source>
        <dbReference type="SAM" id="MobiDB-lite"/>
    </source>
</evidence>
<gene>
    <name evidence="2" type="ORF">BDV95DRAFT_162624</name>
</gene>
<feature type="region of interest" description="Disordered" evidence="1">
    <location>
        <begin position="31"/>
        <end position="54"/>
    </location>
</feature>
<proteinExistence type="predicted"/>
<name>A0A7C8M9Z4_9PLEO</name>
<evidence type="ECO:0000313" key="2">
    <source>
        <dbReference type="EMBL" id="KAF2867822.1"/>
    </source>
</evidence>
<comment type="caution">
    <text evidence="2">The sequence shown here is derived from an EMBL/GenBank/DDBJ whole genome shotgun (WGS) entry which is preliminary data.</text>
</comment>
<dbReference type="Proteomes" id="UP000481861">
    <property type="component" value="Unassembled WGS sequence"/>
</dbReference>